<dbReference type="GO" id="GO:0008841">
    <property type="term" value="F:dihydrofolate synthase activity"/>
    <property type="evidence" value="ECO:0007669"/>
    <property type="project" value="TreeGrafter"/>
</dbReference>
<comment type="similarity">
    <text evidence="2 11">Belongs to the folylpolyglutamate synthase family.</text>
</comment>
<evidence type="ECO:0000259" key="12">
    <source>
        <dbReference type="Pfam" id="PF02875"/>
    </source>
</evidence>
<dbReference type="PANTHER" id="PTHR11136:SF0">
    <property type="entry name" value="DIHYDROFOLATE SYNTHETASE-RELATED"/>
    <property type="match status" value="1"/>
</dbReference>
<reference evidence="14 15" key="1">
    <citation type="submission" date="2019-09" db="EMBL/GenBank/DDBJ databases">
        <title>Draft genome sequence assemblies of isolates from the urinary tract.</title>
        <authorList>
            <person name="Mores C.R."/>
            <person name="Putonti C."/>
            <person name="Wolfe A.J."/>
        </authorList>
    </citation>
    <scope>NUCLEOTIDE SEQUENCE [LARGE SCALE GENOMIC DNA]</scope>
    <source>
        <strain evidence="14 15">UMB623</strain>
    </source>
</reference>
<dbReference type="Proteomes" id="UP000327148">
    <property type="component" value="Unassembled WGS sequence"/>
</dbReference>
<evidence type="ECO:0000256" key="5">
    <source>
        <dbReference type="ARBA" id="ARBA00022723"/>
    </source>
</evidence>
<name>A0A5N1GG16_9LACT</name>
<keyword evidence="6 11" id="KW-0547">Nucleotide-binding</keyword>
<dbReference type="AlphaFoldDB" id="A0A5N1GG16"/>
<organism evidence="14 15">
    <name type="scientific">Aerococcus sanguinicola</name>
    <dbReference type="NCBI Taxonomy" id="119206"/>
    <lineage>
        <taxon>Bacteria</taxon>
        <taxon>Bacillati</taxon>
        <taxon>Bacillota</taxon>
        <taxon>Bacilli</taxon>
        <taxon>Lactobacillales</taxon>
        <taxon>Aerococcaceae</taxon>
        <taxon>Aerococcus</taxon>
    </lineage>
</organism>
<dbReference type="PROSITE" id="PS01011">
    <property type="entry name" value="FOLYLPOLYGLU_SYNT_1"/>
    <property type="match status" value="1"/>
</dbReference>
<dbReference type="PROSITE" id="PS01012">
    <property type="entry name" value="FOLYLPOLYGLU_SYNT_2"/>
    <property type="match status" value="1"/>
</dbReference>
<dbReference type="GO" id="GO:0005737">
    <property type="term" value="C:cytoplasm"/>
    <property type="evidence" value="ECO:0007669"/>
    <property type="project" value="TreeGrafter"/>
</dbReference>
<dbReference type="SUPFAM" id="SSF53623">
    <property type="entry name" value="MurD-like peptide ligases, catalytic domain"/>
    <property type="match status" value="1"/>
</dbReference>
<keyword evidence="8" id="KW-0460">Magnesium</keyword>
<protein>
    <recommendedName>
        <fullName evidence="3">tetrahydrofolate synthase</fullName>
        <ecNumber evidence="3">6.3.2.17</ecNumber>
    </recommendedName>
    <alternativeName>
        <fullName evidence="9">Tetrahydrofolylpolyglutamate synthase</fullName>
    </alternativeName>
</protein>
<evidence type="ECO:0000313" key="14">
    <source>
        <dbReference type="EMBL" id="KAA9299722.1"/>
    </source>
</evidence>
<comment type="caution">
    <text evidence="14">The sequence shown here is derived from an EMBL/GenBank/DDBJ whole genome shotgun (WGS) entry which is preliminary data.</text>
</comment>
<evidence type="ECO:0000256" key="3">
    <source>
        <dbReference type="ARBA" id="ARBA00013025"/>
    </source>
</evidence>
<dbReference type="PIRSF" id="PIRSF001563">
    <property type="entry name" value="Folylpolyglu_synth"/>
    <property type="match status" value="1"/>
</dbReference>
<dbReference type="InterPro" id="IPR004101">
    <property type="entry name" value="Mur_ligase_C"/>
</dbReference>
<dbReference type="EC" id="6.3.2.17" evidence="3"/>
<dbReference type="InterPro" id="IPR036565">
    <property type="entry name" value="Mur-like_cat_sf"/>
</dbReference>
<dbReference type="GO" id="GO:0004326">
    <property type="term" value="F:tetrahydrofolylpolyglutamate synthase activity"/>
    <property type="evidence" value="ECO:0007669"/>
    <property type="project" value="UniProtKB-EC"/>
</dbReference>
<evidence type="ECO:0000256" key="11">
    <source>
        <dbReference type="PIRNR" id="PIRNR001563"/>
    </source>
</evidence>
<dbReference type="InterPro" id="IPR001645">
    <property type="entry name" value="Folylpolyglutamate_synth"/>
</dbReference>
<proteinExistence type="inferred from homology"/>
<evidence type="ECO:0000256" key="7">
    <source>
        <dbReference type="ARBA" id="ARBA00022840"/>
    </source>
</evidence>
<evidence type="ECO:0000256" key="9">
    <source>
        <dbReference type="ARBA" id="ARBA00030592"/>
    </source>
</evidence>
<dbReference type="GO" id="GO:0046872">
    <property type="term" value="F:metal ion binding"/>
    <property type="evidence" value="ECO:0007669"/>
    <property type="project" value="UniProtKB-KW"/>
</dbReference>
<evidence type="ECO:0000256" key="10">
    <source>
        <dbReference type="ARBA" id="ARBA00047493"/>
    </source>
</evidence>
<dbReference type="NCBIfam" id="TIGR01499">
    <property type="entry name" value="folC"/>
    <property type="match status" value="1"/>
</dbReference>
<dbReference type="RefSeq" id="WP_070431044.1">
    <property type="nucleotide sequence ID" value="NZ_VYWO01000007.1"/>
</dbReference>
<evidence type="ECO:0000256" key="1">
    <source>
        <dbReference type="ARBA" id="ARBA00001946"/>
    </source>
</evidence>
<dbReference type="Pfam" id="PF02875">
    <property type="entry name" value="Mur_ligase_C"/>
    <property type="match status" value="1"/>
</dbReference>
<dbReference type="InterPro" id="IPR018109">
    <property type="entry name" value="Folylpolyglutamate_synth_CS"/>
</dbReference>
<comment type="cofactor">
    <cofactor evidence="1">
        <name>Mg(2+)</name>
        <dbReference type="ChEBI" id="CHEBI:18420"/>
    </cofactor>
</comment>
<dbReference type="Gene3D" id="3.90.190.20">
    <property type="entry name" value="Mur ligase, C-terminal domain"/>
    <property type="match status" value="1"/>
</dbReference>
<dbReference type="OrthoDB" id="9809356at2"/>
<dbReference type="Gene3D" id="3.40.1190.10">
    <property type="entry name" value="Mur-like, catalytic domain"/>
    <property type="match status" value="1"/>
</dbReference>
<dbReference type="PANTHER" id="PTHR11136">
    <property type="entry name" value="FOLYLPOLYGLUTAMATE SYNTHASE-RELATED"/>
    <property type="match status" value="1"/>
</dbReference>
<gene>
    <name evidence="14" type="ORF">F6I03_08860</name>
</gene>
<evidence type="ECO:0000256" key="4">
    <source>
        <dbReference type="ARBA" id="ARBA00022598"/>
    </source>
</evidence>
<dbReference type="SUPFAM" id="SSF53244">
    <property type="entry name" value="MurD-like peptide ligases, peptide-binding domain"/>
    <property type="match status" value="1"/>
</dbReference>
<sequence>MDYQTLEELLPLAEEGKMVLGLDTIARLMAELGNPQDQLPTIHIAGTNGKGSAAMMLATILEEAGYKVGLYTSPSIMSFNERIMVNRQPVSDEAIIQAAQAIKASCERLDLHLTEFEVYTAMAWLIFADQACDLLVLEVGLGGRLDATNLVQAPLVTLLMKIAFDHVGILGHSLAEIAREKAGIIKAGRPVISYPQDPEAKAVIAAKAEEMGAPYLEVDPGDIQALESGQARKQRFSYKGQTWQLNLLEAHQVQNASVVLEVIQTLRQEGYKISDDAIARGLDQVKWPARFEIMHDQPTIVVDGSHNLDGVSQLKLNLQRYFPGQKIIAIMGMLADKDVSHAVSEILPILDQVVTVRPNTPRALTAEELRDKIVSIYPEQYDTIIPSDSYEDAFNKAMELLDEDTVLVIFGSFYYVGYMRNLINKKLGNDMNYG</sequence>
<dbReference type="InterPro" id="IPR013221">
    <property type="entry name" value="Mur_ligase_cen"/>
</dbReference>
<dbReference type="InterPro" id="IPR036615">
    <property type="entry name" value="Mur_ligase_C_dom_sf"/>
</dbReference>
<evidence type="ECO:0000256" key="2">
    <source>
        <dbReference type="ARBA" id="ARBA00008276"/>
    </source>
</evidence>
<dbReference type="EMBL" id="VYWO01000007">
    <property type="protein sequence ID" value="KAA9299722.1"/>
    <property type="molecule type" value="Genomic_DNA"/>
</dbReference>
<comment type="catalytic activity">
    <reaction evidence="10">
        <text>(6S)-5,6,7,8-tetrahydrofolyl-(gamma-L-Glu)(n) + L-glutamate + ATP = (6S)-5,6,7,8-tetrahydrofolyl-(gamma-L-Glu)(n+1) + ADP + phosphate + H(+)</text>
        <dbReference type="Rhea" id="RHEA:10580"/>
        <dbReference type="Rhea" id="RHEA-COMP:14738"/>
        <dbReference type="Rhea" id="RHEA-COMP:14740"/>
        <dbReference type="ChEBI" id="CHEBI:15378"/>
        <dbReference type="ChEBI" id="CHEBI:29985"/>
        <dbReference type="ChEBI" id="CHEBI:30616"/>
        <dbReference type="ChEBI" id="CHEBI:43474"/>
        <dbReference type="ChEBI" id="CHEBI:141005"/>
        <dbReference type="ChEBI" id="CHEBI:456216"/>
        <dbReference type="EC" id="6.3.2.17"/>
    </reaction>
</comment>
<feature type="domain" description="Mur ligase C-terminal" evidence="12">
    <location>
        <begin position="290"/>
        <end position="413"/>
    </location>
</feature>
<dbReference type="Pfam" id="PF08245">
    <property type="entry name" value="Mur_ligase_M"/>
    <property type="match status" value="1"/>
</dbReference>
<accession>A0A5N1GG16</accession>
<evidence type="ECO:0000256" key="8">
    <source>
        <dbReference type="ARBA" id="ARBA00022842"/>
    </source>
</evidence>
<keyword evidence="4 11" id="KW-0436">Ligase</keyword>
<dbReference type="FunFam" id="3.40.1190.10:FF:000011">
    <property type="entry name" value="Folylpolyglutamate synthase/dihydrofolate synthase"/>
    <property type="match status" value="1"/>
</dbReference>
<keyword evidence="5" id="KW-0479">Metal-binding</keyword>
<feature type="domain" description="Mur ligase central" evidence="13">
    <location>
        <begin position="44"/>
        <end position="260"/>
    </location>
</feature>
<evidence type="ECO:0000256" key="6">
    <source>
        <dbReference type="ARBA" id="ARBA00022741"/>
    </source>
</evidence>
<dbReference type="STRING" id="119206.AWM72_06840"/>
<evidence type="ECO:0000259" key="13">
    <source>
        <dbReference type="Pfam" id="PF08245"/>
    </source>
</evidence>
<dbReference type="GO" id="GO:0005524">
    <property type="term" value="F:ATP binding"/>
    <property type="evidence" value="ECO:0007669"/>
    <property type="project" value="UniProtKB-KW"/>
</dbReference>
<evidence type="ECO:0000313" key="15">
    <source>
        <dbReference type="Proteomes" id="UP000327148"/>
    </source>
</evidence>
<keyword evidence="7 11" id="KW-0067">ATP-binding</keyword>